<reference evidence="3" key="1">
    <citation type="submission" date="2025-08" db="UniProtKB">
        <authorList>
            <consortium name="RefSeq"/>
        </authorList>
    </citation>
    <scope>IDENTIFICATION</scope>
    <source>
        <tissue evidence="3">Total insect</tissue>
    </source>
</reference>
<dbReference type="RefSeq" id="XP_034242340.1">
    <property type="nucleotide sequence ID" value="XM_034386449.1"/>
</dbReference>
<dbReference type="InterPro" id="IPR004119">
    <property type="entry name" value="EcKL"/>
</dbReference>
<dbReference type="Proteomes" id="UP000515158">
    <property type="component" value="Unplaced"/>
</dbReference>
<dbReference type="PANTHER" id="PTHR11012:SF8">
    <property type="entry name" value="JUVENILE HORMONE-INDUCIBLE PROTEIN 26"/>
    <property type="match status" value="1"/>
</dbReference>
<dbReference type="FunCoup" id="A0A6P8YXK3">
    <property type="interactions" value="13"/>
</dbReference>
<keyword evidence="2" id="KW-1185">Reference proteome</keyword>
<accession>A0A6P8YXK3</accession>
<organism evidence="3">
    <name type="scientific">Thrips palmi</name>
    <name type="common">Melon thrips</name>
    <dbReference type="NCBI Taxonomy" id="161013"/>
    <lineage>
        <taxon>Eukaryota</taxon>
        <taxon>Metazoa</taxon>
        <taxon>Ecdysozoa</taxon>
        <taxon>Arthropoda</taxon>
        <taxon>Hexapoda</taxon>
        <taxon>Insecta</taxon>
        <taxon>Pterygota</taxon>
        <taxon>Neoptera</taxon>
        <taxon>Paraneoptera</taxon>
        <taxon>Thysanoptera</taxon>
        <taxon>Terebrantia</taxon>
        <taxon>Thripoidea</taxon>
        <taxon>Thripidae</taxon>
        <taxon>Thrips</taxon>
    </lineage>
</organism>
<gene>
    <name evidence="3" type="primary">LOC117645900</name>
</gene>
<sequence length="423" mass="47373">MAANGANGVNGVNGGTMDVPAVVGEAIKTVAGKAGFKKPRFHIESGSNDGDGYTSIIYRAIVRDEDKSGPDELRLICKTTASDIGSGGPMMQFIYAAEDEFYGRVAPILTDIAKLQRPLPWPRCMYSKPDGARPCLVVDDKCPEGFRMADRRVALDEHHIRHALSQLGRLHGAAMAFEVQRPDEFNAIAEKLTVPYKREDIREMWKTFMNVSETTPDMMLERYPEGSPMHAKVKHHFSTFGEKFLNELLTPGREVGNSIIHGDCHLNNMLFQYDEAGACTGCCLIDFQTTRYSTTAQDLSTLLMCCTEKAMRDKHWDALLKHYHTVLQDTLRAAGIKDPDSVYSWEQFMRRLGDMAGYGLFVTPMILFAFYANQAEVKELQGSVASVLNESDMTSATINIKWSADMRRRVGDVIDDMVRWGWL</sequence>
<dbReference type="InterPro" id="IPR011009">
    <property type="entry name" value="Kinase-like_dom_sf"/>
</dbReference>
<evidence type="ECO:0000313" key="3">
    <source>
        <dbReference type="RefSeq" id="XP_034242340.1"/>
    </source>
</evidence>
<dbReference type="PANTHER" id="PTHR11012">
    <property type="entry name" value="PROTEIN KINASE-LIKE DOMAIN-CONTAINING"/>
    <property type="match status" value="1"/>
</dbReference>
<dbReference type="Gene3D" id="3.90.1200.10">
    <property type="match status" value="1"/>
</dbReference>
<dbReference type="SMART" id="SM00587">
    <property type="entry name" value="CHK"/>
    <property type="match status" value="1"/>
</dbReference>
<evidence type="ECO:0000313" key="2">
    <source>
        <dbReference type="Proteomes" id="UP000515158"/>
    </source>
</evidence>
<dbReference type="KEGG" id="tpal:117645900"/>
<dbReference type="SUPFAM" id="SSF56112">
    <property type="entry name" value="Protein kinase-like (PK-like)"/>
    <property type="match status" value="1"/>
</dbReference>
<protein>
    <submittedName>
        <fullName evidence="3">Uncharacterized protein LOC117645900</fullName>
    </submittedName>
</protein>
<dbReference type="InParanoid" id="A0A6P8YXK3"/>
<dbReference type="GeneID" id="117645900"/>
<dbReference type="OrthoDB" id="191037at2759"/>
<name>A0A6P8YXK3_THRPL</name>
<proteinExistence type="predicted"/>
<dbReference type="InterPro" id="IPR015897">
    <property type="entry name" value="CHK_kinase-like"/>
</dbReference>
<feature type="domain" description="CHK kinase-like" evidence="1">
    <location>
        <begin position="136"/>
        <end position="333"/>
    </location>
</feature>
<dbReference type="AlphaFoldDB" id="A0A6P8YXK3"/>
<dbReference type="Pfam" id="PF02958">
    <property type="entry name" value="EcKL"/>
    <property type="match status" value="1"/>
</dbReference>
<evidence type="ECO:0000259" key="1">
    <source>
        <dbReference type="SMART" id="SM00587"/>
    </source>
</evidence>